<dbReference type="GO" id="GO:0016881">
    <property type="term" value="F:acid-amino acid ligase activity"/>
    <property type="evidence" value="ECO:0007669"/>
    <property type="project" value="UniProtKB-ARBA"/>
</dbReference>
<dbReference type="Pfam" id="PF04183">
    <property type="entry name" value="IucA_IucC"/>
    <property type="match status" value="1"/>
</dbReference>
<comment type="similarity">
    <text evidence="1">Belongs to the IucA/IucC family.</text>
</comment>
<dbReference type="KEGG" id="ebla:JGUZn3_20360"/>
<name>A0A7H1NTY1_9PROT</name>
<accession>A0A7H1NTY1</accession>
<organism evidence="4 5">
    <name type="scientific">Entomobacter blattae</name>
    <dbReference type="NCBI Taxonomy" id="2762277"/>
    <lineage>
        <taxon>Bacteria</taxon>
        <taxon>Pseudomonadati</taxon>
        <taxon>Pseudomonadota</taxon>
        <taxon>Alphaproteobacteria</taxon>
        <taxon>Acetobacterales</taxon>
        <taxon>Acetobacteraceae</taxon>
        <taxon>Entomobacter</taxon>
    </lineage>
</organism>
<proteinExistence type="inferred from homology"/>
<dbReference type="AlphaFoldDB" id="A0A7H1NTY1"/>
<feature type="domain" description="Aerobactin siderophore biosynthesis IucA/IucC-like C-terminal" evidence="3">
    <location>
        <begin position="405"/>
        <end position="560"/>
    </location>
</feature>
<keyword evidence="5" id="KW-1185">Reference proteome</keyword>
<dbReference type="RefSeq" id="WP_203413422.1">
    <property type="nucleotide sequence ID" value="NZ_CP060244.1"/>
</dbReference>
<dbReference type="EMBL" id="CP060244">
    <property type="protein sequence ID" value="QNT79241.1"/>
    <property type="molecule type" value="Genomic_DNA"/>
</dbReference>
<dbReference type="InterPro" id="IPR037455">
    <property type="entry name" value="LucA/IucC-like"/>
</dbReference>
<gene>
    <name evidence="4" type="ORF">JGUZn3_20360</name>
</gene>
<dbReference type="Gene3D" id="1.10.510.40">
    <property type="match status" value="1"/>
</dbReference>
<dbReference type="GO" id="GO:0019290">
    <property type="term" value="P:siderophore biosynthetic process"/>
    <property type="evidence" value="ECO:0007669"/>
    <property type="project" value="InterPro"/>
</dbReference>
<dbReference type="Proteomes" id="UP000516349">
    <property type="component" value="Chromosome"/>
</dbReference>
<evidence type="ECO:0000259" key="2">
    <source>
        <dbReference type="Pfam" id="PF04183"/>
    </source>
</evidence>
<dbReference type="PANTHER" id="PTHR34384">
    <property type="entry name" value="L-2,3-DIAMINOPROPANOATE--CITRATE LIGASE"/>
    <property type="match status" value="1"/>
</dbReference>
<dbReference type="PANTHER" id="PTHR34384:SF5">
    <property type="entry name" value="L-2,3-DIAMINOPROPANOATE--CITRATE LIGASE"/>
    <property type="match status" value="1"/>
</dbReference>
<evidence type="ECO:0000259" key="3">
    <source>
        <dbReference type="Pfam" id="PF06276"/>
    </source>
</evidence>
<protein>
    <submittedName>
        <fullName evidence="4">IucA / IucC family protein</fullName>
    </submittedName>
</protein>
<dbReference type="InterPro" id="IPR022770">
    <property type="entry name" value="IucA/IucC-like_C"/>
</dbReference>
<dbReference type="InterPro" id="IPR007310">
    <property type="entry name" value="Aerobactin_biosyn_IucA/IucC_N"/>
</dbReference>
<dbReference type="Pfam" id="PF06276">
    <property type="entry name" value="FhuF"/>
    <property type="match status" value="1"/>
</dbReference>
<evidence type="ECO:0000313" key="4">
    <source>
        <dbReference type="EMBL" id="QNT79241.1"/>
    </source>
</evidence>
<sequence>MNNYSALKADYAPISSAERYILLRIMDTVLREDLFGISSQGILDQEMLDTERSLLPHQQWLKAVLKDGSVLWLAVEPAKILQRYKAASATWYYQALGQERTQASGIENFLRCLASGQDGAIRRLFHLFQEEALLALNHTEICRAEYEAQKHKFQQVMSLSSWHERLLGMDWIASFSDHPFYPTARAKVGFDHKSLQAYAPEFSPHFKLRWIALPTELLIQPFLPPEDIWPTMKQLGLPQELEKTHQVIPVHPLTWPHILSELPVGAVAAPMAFCTVRPTLSVRTVACVENLRFHIKLPLYMRTLGNRNLRLIKPSTVHDGYSFQKILENIAASDPMLGSKIVHVDERRGGYVQERADLAYILREYPLGSEGELAVPVAALVTLMGDGRPLMLHLADHFYEGDILAWAKAHLDVFLGVHLRLWLQYGIALEANQQNAILLYQKENVRLLMKDNDSARLYEPLLLAAKPELAEIVNAIQDGRIKAKRPEELMEMLCTITLQLCIMAPFEELVALRVVKRKALYGLLREVFLNILNVLSNEGIETAPARFFMADATMPVKYLLTAGTLLPKDYTDAADINKYYGWTSPNIFMDENEPITVE</sequence>
<evidence type="ECO:0000256" key="1">
    <source>
        <dbReference type="ARBA" id="ARBA00007832"/>
    </source>
</evidence>
<evidence type="ECO:0000313" key="5">
    <source>
        <dbReference type="Proteomes" id="UP000516349"/>
    </source>
</evidence>
<feature type="domain" description="Aerobactin siderophore biosynthesis IucA/IucC N-terminal" evidence="2">
    <location>
        <begin position="176"/>
        <end position="381"/>
    </location>
</feature>
<reference evidence="4 5" key="1">
    <citation type="submission" date="2020-08" db="EMBL/GenBank/DDBJ databases">
        <title>Complete genome sequence of Entomobacter blattae G55GP.</title>
        <authorList>
            <person name="Poehlein A."/>
            <person name="Guzman J."/>
            <person name="Daniel R."/>
            <person name="Vilcinskas A."/>
        </authorList>
    </citation>
    <scope>NUCLEOTIDE SEQUENCE [LARGE SCALE GENOMIC DNA]</scope>
    <source>
        <strain evidence="4 5">G55GP</strain>
    </source>
</reference>